<dbReference type="NCBIfam" id="TIGR03519">
    <property type="entry name" value="T9SS_PorP_fam"/>
    <property type="match status" value="1"/>
</dbReference>
<gene>
    <name evidence="2" type="ORF">OO013_17825</name>
</gene>
<protein>
    <submittedName>
        <fullName evidence="2">Type IX secretion system membrane protein PorP/SprF</fullName>
    </submittedName>
</protein>
<dbReference type="EMBL" id="JAPFQN010000011">
    <property type="protein sequence ID" value="MCX2745746.1"/>
    <property type="molecule type" value="Genomic_DNA"/>
</dbReference>
<evidence type="ECO:0000313" key="2">
    <source>
        <dbReference type="EMBL" id="MCX2745746.1"/>
    </source>
</evidence>
<feature type="signal peptide" evidence="1">
    <location>
        <begin position="1"/>
        <end position="21"/>
    </location>
</feature>
<keyword evidence="1" id="KW-0732">Signal</keyword>
<proteinExistence type="predicted"/>
<dbReference type="InterPro" id="IPR019861">
    <property type="entry name" value="PorP/SprF_Bacteroidetes"/>
</dbReference>
<organism evidence="2 3">
    <name type="scientific">Mangrovivirga halotolerans</name>
    <dbReference type="NCBI Taxonomy" id="2993936"/>
    <lineage>
        <taxon>Bacteria</taxon>
        <taxon>Pseudomonadati</taxon>
        <taxon>Bacteroidota</taxon>
        <taxon>Cytophagia</taxon>
        <taxon>Cytophagales</taxon>
        <taxon>Mangrovivirgaceae</taxon>
        <taxon>Mangrovivirga</taxon>
    </lineage>
</organism>
<reference evidence="2 3" key="1">
    <citation type="submission" date="2022-11" db="EMBL/GenBank/DDBJ databases">
        <title>The characterization of three novel Bacteroidetes species and genomic analysis of their roles in tidal elemental geochemical cycles.</title>
        <authorList>
            <person name="Ma K."/>
        </authorList>
    </citation>
    <scope>NUCLEOTIDE SEQUENCE [LARGE SCALE GENOMIC DNA]</scope>
    <source>
        <strain evidence="2 3">M17</strain>
    </source>
</reference>
<dbReference type="Proteomes" id="UP001209885">
    <property type="component" value="Unassembled WGS sequence"/>
</dbReference>
<feature type="chain" id="PRO_5046192477" evidence="1">
    <location>
        <begin position="22"/>
        <end position="337"/>
    </location>
</feature>
<dbReference type="Pfam" id="PF11751">
    <property type="entry name" value="PorP_SprF"/>
    <property type="match status" value="1"/>
</dbReference>
<evidence type="ECO:0000256" key="1">
    <source>
        <dbReference type="SAM" id="SignalP"/>
    </source>
</evidence>
<comment type="caution">
    <text evidence="2">The sequence shown here is derived from an EMBL/GenBank/DDBJ whole genome shotgun (WGS) entry which is preliminary data.</text>
</comment>
<name>A0ABT3RW40_9BACT</name>
<keyword evidence="3" id="KW-1185">Reference proteome</keyword>
<evidence type="ECO:0000313" key="3">
    <source>
        <dbReference type="Proteomes" id="UP001209885"/>
    </source>
</evidence>
<dbReference type="RefSeq" id="WP_266058344.1">
    <property type="nucleotide sequence ID" value="NZ_JAPFQN010000011.1"/>
</dbReference>
<sequence>MYLKQLFFSILVLGSLLNANAQDPQLSQFYAAPLYLNPGFTGTSEGNRVALVNRIQWPGLSQAFNTYTFSFDKSVDHLNSGFGVFLMADKMGSANLTTLNASFNYSYKLKISDKIMFSPGISFGVVRRQLDAQKLLFGDQLDFDNVTPGTSDPIIRDVRPVTFMDFGTGLLVYSRKFWGGISVSHMNSPSYSLTGEDIRLPAKLTVHGGVKLKVGEPKSRQAEPVSLLPSFIYRKQGRYDQLDVGAQLNYLPIKVGFWYRGIPIQQEIEDNINHDAVVLMFGIEINKLHFGYSYDITVSELGPRAGGSHEVSVIYDFPTFSRGKITRKEKFMPCPRF</sequence>
<accession>A0ABT3RW40</accession>